<feature type="domain" description="PKD" evidence="1">
    <location>
        <begin position="614"/>
        <end position="674"/>
    </location>
</feature>
<feature type="domain" description="PKD" evidence="1">
    <location>
        <begin position="788"/>
        <end position="848"/>
    </location>
</feature>
<accession>A0A5B8WC14</accession>
<dbReference type="CDD" id="cd00146">
    <property type="entry name" value="PKD"/>
    <property type="match status" value="3"/>
</dbReference>
<dbReference type="Pfam" id="PF18911">
    <property type="entry name" value="PKD_4"/>
    <property type="match status" value="3"/>
</dbReference>
<gene>
    <name evidence="2" type="ORF">FSB76_27895</name>
</gene>
<dbReference type="OrthoDB" id="7794186at2"/>
<evidence type="ECO:0000313" key="2">
    <source>
        <dbReference type="EMBL" id="QEC79588.1"/>
    </source>
</evidence>
<sequence>MKTICKAYLCDCLCLAVLNSLKSQISYLISVVLFFVFFNSGAKAQNGFSNQGTEFWTVYMDHIDPPTTSDPNGTVSKMDLYITADADTKVTVAIADGTFSQSYDVVARQILTVVIPPSAFIDKQGLSLKGIHITAQKPVAVYAHIFAQSVSGATLLLPVNVLGKDYLSINYTQQSNSLSSEKRPSYSTFAVIGTEDNTTVEITPITYLLNGEPPGKPFTVILNKGQVYQGLANNDLTGTRIRTISTQAGTCKKVAVFSGSSKILIGCITKNNTSDNLFQQVYPTGAWGKNYITAPLKSRYYDVFRIVKSDPNTTVNLNGTNLSPSDFVNGLYYEFNSTRPNVIKADKPVQVVQYAVTQFKTINCIDTALDIGDPEMIYLNPLEQTLDHVTLNSTGNFRIANNYINVIIKTAAVPTFALDGKPYTEFTPVSNSPDYSYAQIYVYNGVHHISASDGFNAIAYGFGNAESYGYAAGTNLKNLTRFIALDDPKTNITSLNGCSGVSYKIQLTLPYKTTHIKWDFKNGITYNDSNPVVKSTSVKGGQTLYLYEYAADEVYKAGDYTILATVFNPVADECGSDEDVELDFNISDPPVSKLNFSGVCLGDTTFFRDTSVTNGREIKTWLWDFGDGHTDVVQNPWHVYTKAGNYTVRLTIANENGCADISDAATVSISNLPVANFEAAASGCPAQDITFTDQSVAGDGAISKWIWDFGDSTAVVIKTDKSPFTHVYPVGGTYNIKLTVLNANGCAGPVKQKTIVITPLPVVDFILPDACVADNVQFKDSSIIADHTENEFIYHWNFGDINATAANNISAEKNPLHHYTQARDDYQVTLTVTSKYGCSYTKTKTFVVNGDIPKANVVLKDPSAVCSNKEVFFENRSTVNFGNITRLEVTFDVADASSLRVYEHPAYGQQLRYTYPIFTDGDRTFNVHVAAYSGGVCANIQEFPVVVKATHVITLTQVPSICPEATPVQLAPLSIIGQQGSGAYSGKGVSGAGLFSPAVAGTGTAEVSYIYTTPNSCPDTVKQQIMVYPSPTVSSAGPLTVLEGATITLNTSATGHNLSYKWYPAVGLDHDDVLNPVASPTENTSYRLTVTSAEGCSSSADVMVKVLKYLVIPNAFTPNGDGRNDVWDVKYLDEYPNNTVEVYNRYGEKVFSSIGYPVPWDGRYKGNYLSPGTYYYIINPKNGRKVVSGSVTIMR</sequence>
<dbReference type="SUPFAM" id="SSF49299">
    <property type="entry name" value="PKD domain"/>
    <property type="match status" value="3"/>
</dbReference>
<dbReference type="AlphaFoldDB" id="A0A5B8WC14"/>
<dbReference type="KEGG" id="mgk:FSB76_27895"/>
<proteinExistence type="predicted"/>
<dbReference type="NCBIfam" id="TIGR04131">
    <property type="entry name" value="Bac_Flav_CTERM"/>
    <property type="match status" value="1"/>
</dbReference>
<protein>
    <submittedName>
        <fullName evidence="2">PKD domain-containing protein</fullName>
    </submittedName>
</protein>
<dbReference type="InterPro" id="IPR022409">
    <property type="entry name" value="PKD/Chitinase_dom"/>
</dbReference>
<feature type="domain" description="PKD" evidence="1">
    <location>
        <begin position="672"/>
        <end position="745"/>
    </location>
</feature>
<dbReference type="InterPro" id="IPR013783">
    <property type="entry name" value="Ig-like_fold"/>
</dbReference>
<dbReference type="Proteomes" id="UP000321362">
    <property type="component" value="Chromosome"/>
</dbReference>
<dbReference type="PROSITE" id="PS50093">
    <property type="entry name" value="PKD"/>
    <property type="match status" value="3"/>
</dbReference>
<evidence type="ECO:0000259" key="1">
    <source>
        <dbReference type="PROSITE" id="PS50093"/>
    </source>
</evidence>
<dbReference type="Gene3D" id="2.60.40.10">
    <property type="entry name" value="Immunoglobulins"/>
    <property type="match status" value="4"/>
</dbReference>
<dbReference type="InterPro" id="IPR000601">
    <property type="entry name" value="PKD_dom"/>
</dbReference>
<evidence type="ECO:0000313" key="3">
    <source>
        <dbReference type="Proteomes" id="UP000321362"/>
    </source>
</evidence>
<dbReference type="RefSeq" id="WP_147059333.1">
    <property type="nucleotide sequence ID" value="NZ_CP042437.1"/>
</dbReference>
<reference evidence="2 3" key="1">
    <citation type="journal article" date="2013" name="J. Microbiol.">
        <title>Mucilaginibacter ginsenosidivorax sp. nov., with ginsenoside converting activity isolated from sediment.</title>
        <authorList>
            <person name="Kim J.K."/>
            <person name="Choi T.E."/>
            <person name="Liu Q.M."/>
            <person name="Park H.Y."/>
            <person name="Yi T.H."/>
            <person name="Yoon M.H."/>
            <person name="Kim S.C."/>
            <person name="Im W.T."/>
        </authorList>
    </citation>
    <scope>NUCLEOTIDE SEQUENCE [LARGE SCALE GENOMIC DNA]</scope>
    <source>
        <strain evidence="2 3">KHI28</strain>
    </source>
</reference>
<dbReference type="PANTHER" id="PTHR46534">
    <property type="entry name" value="IGGFC_BINDING DOMAIN-CONTAINING PROTEIN"/>
    <property type="match status" value="1"/>
</dbReference>
<dbReference type="Pfam" id="PF13585">
    <property type="entry name" value="CHU_C"/>
    <property type="match status" value="1"/>
</dbReference>
<keyword evidence="3" id="KW-1185">Reference proteome</keyword>
<dbReference type="InterPro" id="IPR035234">
    <property type="entry name" value="IgGFc-bd_N"/>
</dbReference>
<dbReference type="SMART" id="SM00089">
    <property type="entry name" value="PKD"/>
    <property type="match status" value="4"/>
</dbReference>
<organism evidence="2 3">
    <name type="scientific">Mucilaginibacter ginsenosidivorax</name>
    <dbReference type="NCBI Taxonomy" id="862126"/>
    <lineage>
        <taxon>Bacteria</taxon>
        <taxon>Pseudomonadati</taxon>
        <taxon>Bacteroidota</taxon>
        <taxon>Sphingobacteriia</taxon>
        <taxon>Sphingobacteriales</taxon>
        <taxon>Sphingobacteriaceae</taxon>
        <taxon>Mucilaginibacter</taxon>
    </lineage>
</organism>
<name>A0A5B8WC14_9SPHI</name>
<dbReference type="InterPro" id="IPR026341">
    <property type="entry name" value="T9SS_type_B"/>
</dbReference>
<dbReference type="Pfam" id="PF17517">
    <property type="entry name" value="IgGFc_binding"/>
    <property type="match status" value="1"/>
</dbReference>
<dbReference type="PANTHER" id="PTHR46534:SF1">
    <property type="entry name" value="IGGFC-BINDING PROTEIN N-TERMINAL DOMAIN-CONTAINING PROTEIN"/>
    <property type="match status" value="1"/>
</dbReference>
<dbReference type="EMBL" id="CP042437">
    <property type="protein sequence ID" value="QEC79588.1"/>
    <property type="molecule type" value="Genomic_DNA"/>
</dbReference>
<dbReference type="InterPro" id="IPR035986">
    <property type="entry name" value="PKD_dom_sf"/>
</dbReference>